<dbReference type="OrthoDB" id="10516917at2759"/>
<sequence>MSSSRNVTPVVQVTGDNTKEIHAAEDLSDGNINTTGNETSASFEAKPETCKENQAPDHSKPPMVQPDSTRDYQKEFGEWKGSSNPSCPKWAGPPYLHGPSAPDNDAGASSGPCPGMGIWGSQ</sequence>
<gene>
    <name evidence="2" type="ORF">VMCG_09494</name>
</gene>
<dbReference type="AlphaFoldDB" id="A0A423VFX5"/>
<evidence type="ECO:0000313" key="2">
    <source>
        <dbReference type="EMBL" id="ROV89846.1"/>
    </source>
</evidence>
<proteinExistence type="predicted"/>
<evidence type="ECO:0000256" key="1">
    <source>
        <dbReference type="SAM" id="MobiDB-lite"/>
    </source>
</evidence>
<feature type="compositionally biased region" description="Basic and acidic residues" evidence="1">
    <location>
        <begin position="45"/>
        <end position="60"/>
    </location>
</feature>
<organism evidence="2 3">
    <name type="scientific">Cytospora schulzeri</name>
    <dbReference type="NCBI Taxonomy" id="448051"/>
    <lineage>
        <taxon>Eukaryota</taxon>
        <taxon>Fungi</taxon>
        <taxon>Dikarya</taxon>
        <taxon>Ascomycota</taxon>
        <taxon>Pezizomycotina</taxon>
        <taxon>Sordariomycetes</taxon>
        <taxon>Sordariomycetidae</taxon>
        <taxon>Diaporthales</taxon>
        <taxon>Cytosporaceae</taxon>
        <taxon>Cytospora</taxon>
    </lineage>
</organism>
<feature type="region of interest" description="Disordered" evidence="1">
    <location>
        <begin position="1"/>
        <end position="122"/>
    </location>
</feature>
<keyword evidence="3" id="KW-1185">Reference proteome</keyword>
<comment type="caution">
    <text evidence="2">The sequence shown here is derived from an EMBL/GenBank/DDBJ whole genome shotgun (WGS) entry which is preliminary data.</text>
</comment>
<accession>A0A423VFX5</accession>
<feature type="compositionally biased region" description="Polar residues" evidence="1">
    <location>
        <begin position="1"/>
        <end position="16"/>
    </location>
</feature>
<dbReference type="EMBL" id="LKEA01000067">
    <property type="protein sequence ID" value="ROV89846.1"/>
    <property type="molecule type" value="Genomic_DNA"/>
</dbReference>
<name>A0A423VFX5_9PEZI</name>
<protein>
    <submittedName>
        <fullName evidence="2">Uncharacterized protein</fullName>
    </submittedName>
</protein>
<evidence type="ECO:0000313" key="3">
    <source>
        <dbReference type="Proteomes" id="UP000283895"/>
    </source>
</evidence>
<reference evidence="2 3" key="1">
    <citation type="submission" date="2015-09" db="EMBL/GenBank/DDBJ databases">
        <title>Host preference determinants of Valsa canker pathogens revealed by comparative genomics.</title>
        <authorList>
            <person name="Yin Z."/>
            <person name="Huang L."/>
        </authorList>
    </citation>
    <scope>NUCLEOTIDE SEQUENCE [LARGE SCALE GENOMIC DNA]</scope>
    <source>
        <strain evidence="2 3">03-1</strain>
    </source>
</reference>
<feature type="compositionally biased region" description="Polar residues" evidence="1">
    <location>
        <begin position="30"/>
        <end position="42"/>
    </location>
</feature>
<feature type="compositionally biased region" description="Basic and acidic residues" evidence="1">
    <location>
        <begin position="68"/>
        <end position="78"/>
    </location>
</feature>
<dbReference type="Proteomes" id="UP000283895">
    <property type="component" value="Unassembled WGS sequence"/>
</dbReference>